<feature type="chain" id="PRO_5023121884" evidence="2">
    <location>
        <begin position="18"/>
        <end position="86"/>
    </location>
</feature>
<keyword evidence="4" id="KW-1185">Reference proteome</keyword>
<feature type="compositionally biased region" description="Low complexity" evidence="1">
    <location>
        <begin position="56"/>
        <end position="77"/>
    </location>
</feature>
<dbReference type="OrthoDB" id="2514026at2759"/>
<dbReference type="EMBL" id="VSWC01000027">
    <property type="protein sequence ID" value="KAA1109934.1"/>
    <property type="molecule type" value="Genomic_DNA"/>
</dbReference>
<feature type="region of interest" description="Disordered" evidence="1">
    <location>
        <begin position="32"/>
        <end position="86"/>
    </location>
</feature>
<evidence type="ECO:0000313" key="3">
    <source>
        <dbReference type="EMBL" id="KAA1109934.1"/>
    </source>
</evidence>
<evidence type="ECO:0000313" key="4">
    <source>
        <dbReference type="Proteomes" id="UP000324748"/>
    </source>
</evidence>
<accession>A0A5B0QAD7</accession>
<dbReference type="Proteomes" id="UP000324748">
    <property type="component" value="Unassembled WGS sequence"/>
</dbReference>
<proteinExistence type="predicted"/>
<evidence type="ECO:0000256" key="1">
    <source>
        <dbReference type="SAM" id="MobiDB-lite"/>
    </source>
</evidence>
<name>A0A5B0QAD7_PUCGR</name>
<organism evidence="3 4">
    <name type="scientific">Puccinia graminis f. sp. tritici</name>
    <dbReference type="NCBI Taxonomy" id="56615"/>
    <lineage>
        <taxon>Eukaryota</taxon>
        <taxon>Fungi</taxon>
        <taxon>Dikarya</taxon>
        <taxon>Basidiomycota</taxon>
        <taxon>Pucciniomycotina</taxon>
        <taxon>Pucciniomycetes</taxon>
        <taxon>Pucciniales</taxon>
        <taxon>Pucciniaceae</taxon>
        <taxon>Puccinia</taxon>
    </lineage>
</organism>
<keyword evidence="2" id="KW-0732">Signal</keyword>
<comment type="caution">
    <text evidence="3">The sequence shown here is derived from an EMBL/GenBank/DDBJ whole genome shotgun (WGS) entry which is preliminary data.</text>
</comment>
<protein>
    <submittedName>
        <fullName evidence="3">Uncharacterized protein</fullName>
    </submittedName>
</protein>
<feature type="signal peptide" evidence="2">
    <location>
        <begin position="1"/>
        <end position="17"/>
    </location>
</feature>
<sequence>MLNKAILIMMIVVMIQSIQILESKPSRKAIERRRIGADYPSPSNGKVLTKRKAAKSKAAASEKTSSKGGCSNNGCGTVDEGSGQGF</sequence>
<gene>
    <name evidence="3" type="ORF">PGT21_003829</name>
</gene>
<dbReference type="AlphaFoldDB" id="A0A5B0QAD7"/>
<evidence type="ECO:0000256" key="2">
    <source>
        <dbReference type="SAM" id="SignalP"/>
    </source>
</evidence>
<reference evidence="3 4" key="1">
    <citation type="submission" date="2019-05" db="EMBL/GenBank/DDBJ databases">
        <title>Emergence of the Ug99 lineage of the wheat stem rust pathogen through somatic hybridization.</title>
        <authorList>
            <person name="Li F."/>
            <person name="Upadhyaya N.M."/>
            <person name="Sperschneider J."/>
            <person name="Matny O."/>
            <person name="Nguyen-Phuc H."/>
            <person name="Mago R."/>
            <person name="Raley C."/>
            <person name="Miller M.E."/>
            <person name="Silverstein K.A.T."/>
            <person name="Henningsen E."/>
            <person name="Hirsch C.D."/>
            <person name="Visser B."/>
            <person name="Pretorius Z.A."/>
            <person name="Steffenson B.J."/>
            <person name="Schwessinger B."/>
            <person name="Dodds P.N."/>
            <person name="Figueroa M."/>
        </authorList>
    </citation>
    <scope>NUCLEOTIDE SEQUENCE [LARGE SCALE GENOMIC DNA]</scope>
    <source>
        <strain evidence="3">21-0</strain>
    </source>
</reference>